<dbReference type="Gramene" id="ESW25683">
    <property type="protein sequence ID" value="ESW25683"/>
    <property type="gene ID" value="PHAVU_003G056600g"/>
</dbReference>
<sequence length="143" mass="16912">MSRGENNMKKLEAVLYLEEVRMRFEDKEKFVEFLEIINDYRVHRMSVGSVVEKVEEFLKGHRDLIYGFNNFLPKGYEILLLPKGPVQLEDAIRYVQKVKDRFEDTNDTYKAFVKILTDRNKYGMSVGEVYHEASVVYVFVLTN</sequence>
<keyword evidence="5" id="KW-1185">Reference proteome</keyword>
<dbReference type="OMA" id="VMFREIM"/>
<dbReference type="SUPFAM" id="SSF47762">
    <property type="entry name" value="PAH2 domain"/>
    <property type="match status" value="2"/>
</dbReference>
<evidence type="ECO:0000256" key="2">
    <source>
        <dbReference type="ARBA" id="ARBA00023242"/>
    </source>
</evidence>
<dbReference type="GO" id="GO:0005634">
    <property type="term" value="C:nucleus"/>
    <property type="evidence" value="ECO:0007669"/>
    <property type="project" value="UniProtKB-SubCell"/>
</dbReference>
<dbReference type="InterPro" id="IPR039774">
    <property type="entry name" value="Sin3-like"/>
</dbReference>
<evidence type="ECO:0000256" key="1">
    <source>
        <dbReference type="ARBA" id="ARBA00004123"/>
    </source>
</evidence>
<dbReference type="OrthoDB" id="4728498at2759"/>
<dbReference type="PROSITE" id="PS51477">
    <property type="entry name" value="PAH"/>
    <property type="match status" value="2"/>
</dbReference>
<evidence type="ECO:0000313" key="5">
    <source>
        <dbReference type="Proteomes" id="UP000000226"/>
    </source>
</evidence>
<reference evidence="5" key="1">
    <citation type="journal article" date="2014" name="Nat. Genet.">
        <title>A reference genome for common bean and genome-wide analysis of dual domestications.</title>
        <authorList>
            <person name="Schmutz J."/>
            <person name="McClean P.E."/>
            <person name="Mamidi S."/>
            <person name="Wu G.A."/>
            <person name="Cannon S.B."/>
            <person name="Grimwood J."/>
            <person name="Jenkins J."/>
            <person name="Shu S."/>
            <person name="Song Q."/>
            <person name="Chavarro C."/>
            <person name="Torres-Torres M."/>
            <person name="Geffroy V."/>
            <person name="Moghaddam S.M."/>
            <person name="Gao D."/>
            <person name="Abernathy B."/>
            <person name="Barry K."/>
            <person name="Blair M."/>
            <person name="Brick M.A."/>
            <person name="Chovatia M."/>
            <person name="Gepts P."/>
            <person name="Goodstein D.M."/>
            <person name="Gonzales M."/>
            <person name="Hellsten U."/>
            <person name="Hyten D.L."/>
            <person name="Jia G."/>
            <person name="Kelly J.D."/>
            <person name="Kudrna D."/>
            <person name="Lee R."/>
            <person name="Richard M.M."/>
            <person name="Miklas P.N."/>
            <person name="Osorno J.M."/>
            <person name="Rodrigues J."/>
            <person name="Thareau V."/>
            <person name="Urrea C.A."/>
            <person name="Wang M."/>
            <person name="Yu Y."/>
            <person name="Zhang M."/>
            <person name="Wing R.A."/>
            <person name="Cregan P.B."/>
            <person name="Rokhsar D.S."/>
            <person name="Jackson S.A."/>
        </authorList>
    </citation>
    <scope>NUCLEOTIDE SEQUENCE [LARGE SCALE GENOMIC DNA]</scope>
    <source>
        <strain evidence="5">cv. G19833</strain>
    </source>
</reference>
<organism evidence="4 5">
    <name type="scientific">Phaseolus vulgaris</name>
    <name type="common">Kidney bean</name>
    <name type="synonym">French bean</name>
    <dbReference type="NCBI Taxonomy" id="3885"/>
    <lineage>
        <taxon>Eukaryota</taxon>
        <taxon>Viridiplantae</taxon>
        <taxon>Streptophyta</taxon>
        <taxon>Embryophyta</taxon>
        <taxon>Tracheophyta</taxon>
        <taxon>Spermatophyta</taxon>
        <taxon>Magnoliopsida</taxon>
        <taxon>eudicotyledons</taxon>
        <taxon>Gunneridae</taxon>
        <taxon>Pentapetalae</taxon>
        <taxon>rosids</taxon>
        <taxon>fabids</taxon>
        <taxon>Fabales</taxon>
        <taxon>Fabaceae</taxon>
        <taxon>Papilionoideae</taxon>
        <taxon>50 kb inversion clade</taxon>
        <taxon>NPAAA clade</taxon>
        <taxon>indigoferoid/millettioid clade</taxon>
        <taxon>Phaseoleae</taxon>
        <taxon>Phaseolus</taxon>
    </lineage>
</organism>
<comment type="subcellular location">
    <subcellularLocation>
        <location evidence="1 3">Nucleus</location>
    </subcellularLocation>
</comment>
<protein>
    <submittedName>
        <fullName evidence="4">Uncharacterized protein</fullName>
    </submittedName>
</protein>
<dbReference type="eggNOG" id="KOG4204">
    <property type="taxonomic scope" value="Eukaryota"/>
</dbReference>
<dbReference type="PANTHER" id="PTHR12346">
    <property type="entry name" value="SIN3B-RELATED"/>
    <property type="match status" value="1"/>
</dbReference>
<dbReference type="Proteomes" id="UP000000226">
    <property type="component" value="Chromosome 3"/>
</dbReference>
<keyword evidence="2 3" id="KW-0539">Nucleus</keyword>
<name>V7C8M0_PHAVU</name>
<dbReference type="GO" id="GO:0003714">
    <property type="term" value="F:transcription corepressor activity"/>
    <property type="evidence" value="ECO:0007669"/>
    <property type="project" value="InterPro"/>
</dbReference>
<proteinExistence type="predicted"/>
<gene>
    <name evidence="4" type="ORF">PHAVU_003G056600g</name>
</gene>
<dbReference type="STRING" id="3885.V7C8M0"/>
<dbReference type="InterPro" id="IPR036600">
    <property type="entry name" value="PAH_sf"/>
</dbReference>
<accession>V7C8M0</accession>
<evidence type="ECO:0000313" key="4">
    <source>
        <dbReference type="EMBL" id="ESW25683.1"/>
    </source>
</evidence>
<evidence type="ECO:0000256" key="3">
    <source>
        <dbReference type="PROSITE-ProRule" id="PRU00810"/>
    </source>
</evidence>
<dbReference type="Gene3D" id="1.20.1160.11">
    <property type="entry name" value="Paired amphipathic helix"/>
    <property type="match status" value="2"/>
</dbReference>
<dbReference type="AlphaFoldDB" id="V7C8M0"/>
<dbReference type="InterPro" id="IPR003822">
    <property type="entry name" value="PAH"/>
</dbReference>
<dbReference type="EMBL" id="CM002290">
    <property type="protein sequence ID" value="ESW25683.1"/>
    <property type="molecule type" value="Genomic_DNA"/>
</dbReference>
<dbReference type="Pfam" id="PF02671">
    <property type="entry name" value="PAH"/>
    <property type="match status" value="1"/>
</dbReference>